<evidence type="ECO:0000256" key="1">
    <source>
        <dbReference type="SAM" id="MobiDB-lite"/>
    </source>
</evidence>
<dbReference type="EMBL" id="BEYU01000003">
    <property type="protein sequence ID" value="GBG24104.1"/>
    <property type="molecule type" value="Genomic_DNA"/>
</dbReference>
<feature type="region of interest" description="Disordered" evidence="1">
    <location>
        <begin position="362"/>
        <end position="401"/>
    </location>
</feature>
<dbReference type="InParanoid" id="A0A2R5G8W1"/>
<dbReference type="AlphaFoldDB" id="A0A2R5G8W1"/>
<keyword evidence="2" id="KW-0675">Receptor</keyword>
<gene>
    <name evidence="2" type="ORF">FCC1311_003222</name>
</gene>
<protein>
    <submittedName>
        <fullName evidence="2">P2X receptor E</fullName>
    </submittedName>
</protein>
<keyword evidence="3" id="KW-1185">Reference proteome</keyword>
<evidence type="ECO:0000313" key="3">
    <source>
        <dbReference type="Proteomes" id="UP000241890"/>
    </source>
</evidence>
<proteinExistence type="predicted"/>
<accession>A0A2R5G8W1</accession>
<evidence type="ECO:0000313" key="2">
    <source>
        <dbReference type="EMBL" id="GBG24104.1"/>
    </source>
</evidence>
<comment type="caution">
    <text evidence="2">The sequence shown here is derived from an EMBL/GenBank/DDBJ whole genome shotgun (WGS) entry which is preliminary data.</text>
</comment>
<name>A0A2R5G8W1_9STRA</name>
<sequence length="417" mass="46676">MGRISSALSKSAWWFLRHSIRHKTASFIVVENVKVGIVLRLAQLAVFLYMSWSLLGNKSYFRYEVPYGHANVWMTGFDNPSDGYPLYCDNDQYDYYYSDDFVYVNNSCREFALGEAMEKLPDGGIFLLTYVQESWLDYKGCDAASQVCESKNTRSANYFVPANDGAVIWFDHVLTTSFLSTKDAALEMLDKDGNSIAEFAAGEPVRLTLVEALQAAGIDGLDTENDQASIEGSRGFAPFRLTGVKLNFHITYHNLHTWSGEEIIGTLEVQLVNTGWGGTGPRIDFVHENFDAETGLRDFQARDRYGYGLFARIDFSGEIGQPDFVTAINAIVTYSVMFALAGLVADFAAEMTPEVAAKFRDRKRAPLDRTPPRPPNGQGWAKASILPEPAPTRQVCKLRPKSALRPKRGMVKYFQED</sequence>
<dbReference type="Proteomes" id="UP000241890">
    <property type="component" value="Unassembled WGS sequence"/>
</dbReference>
<reference evidence="2 3" key="1">
    <citation type="submission" date="2017-12" db="EMBL/GenBank/DDBJ databases">
        <title>Sequencing, de novo assembly and annotation of complete genome of a new Thraustochytrid species, strain FCC1311.</title>
        <authorList>
            <person name="Sedici K."/>
            <person name="Godart F."/>
            <person name="Aiese Cigliano R."/>
            <person name="Sanseverino W."/>
            <person name="Barakat M."/>
            <person name="Ortet P."/>
            <person name="Marechal E."/>
            <person name="Cagnac O."/>
            <person name="Amato A."/>
        </authorList>
    </citation>
    <scope>NUCLEOTIDE SEQUENCE [LARGE SCALE GENOMIC DNA]</scope>
</reference>
<organism evidence="2 3">
    <name type="scientific">Hondaea fermentalgiana</name>
    <dbReference type="NCBI Taxonomy" id="2315210"/>
    <lineage>
        <taxon>Eukaryota</taxon>
        <taxon>Sar</taxon>
        <taxon>Stramenopiles</taxon>
        <taxon>Bigyra</taxon>
        <taxon>Labyrinthulomycetes</taxon>
        <taxon>Thraustochytrida</taxon>
        <taxon>Thraustochytriidae</taxon>
        <taxon>Hondaea</taxon>
    </lineage>
</organism>